<dbReference type="HOGENOM" id="CLU_936435_0_0_0"/>
<keyword evidence="2" id="KW-1185">Reference proteome</keyword>
<dbReference type="STRING" id="530564.Psta_3911"/>
<gene>
    <name evidence="1" type="ordered locus">Psta_3911</name>
</gene>
<dbReference type="EMBL" id="CP001848">
    <property type="protein sequence ID" value="ADB18565.1"/>
    <property type="molecule type" value="Genomic_DNA"/>
</dbReference>
<proteinExistence type="predicted"/>
<dbReference type="eggNOG" id="COG0770">
    <property type="taxonomic scope" value="Bacteria"/>
</dbReference>
<organism evidence="1 2">
    <name type="scientific">Pirellula staleyi (strain ATCC 27377 / DSM 6068 / ICPB 4128)</name>
    <name type="common">Pirella staleyi</name>
    <dbReference type="NCBI Taxonomy" id="530564"/>
    <lineage>
        <taxon>Bacteria</taxon>
        <taxon>Pseudomonadati</taxon>
        <taxon>Planctomycetota</taxon>
        <taxon>Planctomycetia</taxon>
        <taxon>Pirellulales</taxon>
        <taxon>Pirellulaceae</taxon>
        <taxon>Pirellula</taxon>
    </lineage>
</organism>
<accession>D2R180</accession>
<protein>
    <submittedName>
        <fullName evidence="1">Uncharacterized protein</fullName>
    </submittedName>
</protein>
<dbReference type="KEGG" id="psl:Psta_3911"/>
<evidence type="ECO:0000313" key="1">
    <source>
        <dbReference type="EMBL" id="ADB18565.1"/>
    </source>
</evidence>
<dbReference type="Proteomes" id="UP000001887">
    <property type="component" value="Chromosome"/>
</dbReference>
<name>D2R180_PIRSD</name>
<dbReference type="AlphaFoldDB" id="D2R180"/>
<evidence type="ECO:0000313" key="2">
    <source>
        <dbReference type="Proteomes" id="UP000001887"/>
    </source>
</evidence>
<sequence>MLDLSIQQLADALGGSLRMSQAPPKGGVWEPIFRVVLSCYEARRGDLFWQLDAPTSLAPHAADTSATQEAFARGAIGCVTSKHQALPWAGAFSLEVDDPVAALVELAWQLRDGYRGKIVMVMGERSAETTQLVYDVIASSWNASLCLASSSRPELPLEILQLETLDDFAVIELIPEKNASFLRLCRPAVVVITPPTSSDELRRARETIATLDASQLVVLVGSCDALLDDLSTARCQMVWFACDQRASVRNSFSRDRTLPLTAAIAVGQLLEVSIAEIADALDAPLRSLTPMPISRAA</sequence>
<reference evidence="1 2" key="1">
    <citation type="journal article" date="2009" name="Stand. Genomic Sci.">
        <title>Complete genome sequence of Pirellula staleyi type strain (ATCC 27377).</title>
        <authorList>
            <person name="Clum A."/>
            <person name="Tindall B.J."/>
            <person name="Sikorski J."/>
            <person name="Ivanova N."/>
            <person name="Mavrommatis K."/>
            <person name="Lucas S."/>
            <person name="Glavina del Rio T."/>
            <person name="Nolan M."/>
            <person name="Chen F."/>
            <person name="Tice H."/>
            <person name="Pitluck S."/>
            <person name="Cheng J.F."/>
            <person name="Chertkov O."/>
            <person name="Brettin T."/>
            <person name="Han C."/>
            <person name="Detter J.C."/>
            <person name="Kuske C."/>
            <person name="Bruce D."/>
            <person name="Goodwin L."/>
            <person name="Ovchinikova G."/>
            <person name="Pati A."/>
            <person name="Mikhailova N."/>
            <person name="Chen A."/>
            <person name="Palaniappan K."/>
            <person name="Land M."/>
            <person name="Hauser L."/>
            <person name="Chang Y.J."/>
            <person name="Jeffries C.D."/>
            <person name="Chain P."/>
            <person name="Rohde M."/>
            <person name="Goker M."/>
            <person name="Bristow J."/>
            <person name="Eisen J.A."/>
            <person name="Markowitz V."/>
            <person name="Hugenholtz P."/>
            <person name="Kyrpides N.C."/>
            <person name="Klenk H.P."/>
            <person name="Lapidus A."/>
        </authorList>
    </citation>
    <scope>NUCLEOTIDE SEQUENCE [LARGE SCALE GENOMIC DNA]</scope>
    <source>
        <strain evidence="2">ATCC 27377 / DSM 6068 / ICPB 4128</strain>
    </source>
</reference>